<name>A0AB38X9N5_LEVBR</name>
<evidence type="ECO:0000313" key="2">
    <source>
        <dbReference type="Proteomes" id="UP001164768"/>
    </source>
</evidence>
<dbReference type="Proteomes" id="UP001164768">
    <property type="component" value="Plasmid pBRV434"/>
</dbReference>
<organism evidence="1 2">
    <name type="scientific">Levilactobacillus brevis</name>
    <name type="common">Lactobacillus brevis</name>
    <dbReference type="NCBI Taxonomy" id="1580"/>
    <lineage>
        <taxon>Bacteria</taxon>
        <taxon>Bacillati</taxon>
        <taxon>Bacillota</taxon>
        <taxon>Bacilli</taxon>
        <taxon>Lactobacillales</taxon>
        <taxon>Lactobacillaceae</taxon>
        <taxon>Levilactobacillus</taxon>
    </lineage>
</organism>
<sequence length="227" mass="24811">MGIYVQGGKKAGGMYMADGSGNAKKIGGMYYADGKGNAKLLYQDKWPAGTILYTESNPNRYLDANSYQYNNATITINKSLTKVKNGIKIYLAQIANMSYPYSWGYVSVKAGSSAFTNANPIVISKTELQIGFTTKITADLSGYHNFGWDWQFNTTFKMNSDGNLLVSNDSTASYQIGSIFDANNQRISVPQKGLTIGMFEWDDNDGAGHTSRIAGTANAMIDHIEAY</sequence>
<accession>A0AB38X9N5</accession>
<keyword evidence="1" id="KW-0614">Plasmid</keyword>
<dbReference type="RefSeq" id="WP_267668865.1">
    <property type="nucleotide sequence ID" value="NZ_CP113123.1"/>
</dbReference>
<dbReference type="AlphaFoldDB" id="A0AB38X9N5"/>
<dbReference type="EMBL" id="CP113123">
    <property type="protein sequence ID" value="WAD03151.1"/>
    <property type="molecule type" value="Genomic_DNA"/>
</dbReference>
<protein>
    <submittedName>
        <fullName evidence="1">Uncharacterized protein</fullName>
    </submittedName>
</protein>
<evidence type="ECO:0000313" key="1">
    <source>
        <dbReference type="EMBL" id="WAD03151.1"/>
    </source>
</evidence>
<reference evidence="1" key="1">
    <citation type="submission" date="2022-11" db="EMBL/GenBank/DDBJ databases">
        <title>Whole genome sequence of Levilactobacillus brevis SMB091.</title>
        <authorList>
            <person name="Kim J.-M."/>
            <person name="Kim O.-C."/>
            <person name="Choi Y.H."/>
            <person name="Han N.S."/>
            <person name="Hurh B."/>
        </authorList>
    </citation>
    <scope>NUCLEOTIDE SEQUENCE</scope>
    <source>
        <strain evidence="1">SMB091</strain>
        <plasmid evidence="1">pBRV434</plasmid>
    </source>
</reference>
<geneLocation type="plasmid" evidence="1 2">
    <name>pBRV434</name>
</geneLocation>
<gene>
    <name evidence="1" type="ORF">ORR04_13820</name>
</gene>
<proteinExistence type="predicted"/>